<accession>A0A511T7H8</accession>
<dbReference type="EMBL" id="BJXR01000037">
    <property type="protein sequence ID" value="GEN10120.1"/>
    <property type="molecule type" value="Genomic_DNA"/>
</dbReference>
<reference evidence="2 3" key="1">
    <citation type="submission" date="2019-07" db="EMBL/GenBank/DDBJ databases">
        <title>Whole genome shotgun sequence of Myxococcus fulvus NBRC 100333.</title>
        <authorList>
            <person name="Hosoyama A."/>
            <person name="Uohara A."/>
            <person name="Ohji S."/>
            <person name="Ichikawa N."/>
        </authorList>
    </citation>
    <scope>NUCLEOTIDE SEQUENCE [LARGE SCALE GENOMIC DNA]</scope>
    <source>
        <strain evidence="2 3">NBRC 100333</strain>
    </source>
</reference>
<proteinExistence type="predicted"/>
<organism evidence="2 3">
    <name type="scientific">Myxococcus fulvus</name>
    <dbReference type="NCBI Taxonomy" id="33"/>
    <lineage>
        <taxon>Bacteria</taxon>
        <taxon>Pseudomonadati</taxon>
        <taxon>Myxococcota</taxon>
        <taxon>Myxococcia</taxon>
        <taxon>Myxococcales</taxon>
        <taxon>Cystobacterineae</taxon>
        <taxon>Myxococcaceae</taxon>
        <taxon>Myxococcus</taxon>
    </lineage>
</organism>
<comment type="caution">
    <text evidence="2">The sequence shown here is derived from an EMBL/GenBank/DDBJ whole genome shotgun (WGS) entry which is preliminary data.</text>
</comment>
<evidence type="ECO:0000256" key="1">
    <source>
        <dbReference type="SAM" id="MobiDB-lite"/>
    </source>
</evidence>
<dbReference type="Proteomes" id="UP000321514">
    <property type="component" value="Unassembled WGS sequence"/>
</dbReference>
<evidence type="ECO:0000313" key="2">
    <source>
        <dbReference type="EMBL" id="GEN10120.1"/>
    </source>
</evidence>
<evidence type="ECO:0000313" key="3">
    <source>
        <dbReference type="Proteomes" id="UP000321514"/>
    </source>
</evidence>
<feature type="region of interest" description="Disordered" evidence="1">
    <location>
        <begin position="18"/>
        <end position="50"/>
    </location>
</feature>
<protein>
    <submittedName>
        <fullName evidence="2">Uncharacterized protein</fullName>
    </submittedName>
</protein>
<sequence>MRWYTSRLVVKRSWDMVSTHGEKRKDGEPLASLERSRADRSVGDVPRAAPDAAGLSRLTVRFRTD</sequence>
<name>A0A511T7H8_MYXFU</name>
<gene>
    <name evidence="2" type="ORF">MFU01_51570</name>
</gene>
<dbReference type="AlphaFoldDB" id="A0A511T7H8"/>
<feature type="compositionally biased region" description="Basic and acidic residues" evidence="1">
    <location>
        <begin position="20"/>
        <end position="42"/>
    </location>
</feature>